<evidence type="ECO:0000256" key="2">
    <source>
        <dbReference type="ARBA" id="ARBA00022723"/>
    </source>
</evidence>
<dbReference type="VEuPathDB" id="FungiDB:JI435_137580"/>
<dbReference type="Pfam" id="PF01435">
    <property type="entry name" value="Peptidase_M48"/>
    <property type="match status" value="1"/>
</dbReference>
<dbReference type="GO" id="GO:0046872">
    <property type="term" value="F:metal ion binding"/>
    <property type="evidence" value="ECO:0007669"/>
    <property type="project" value="UniProtKB-KW"/>
</dbReference>
<sequence length="348" mass="39101">TFLTSTMFRIRPPLRAFQAPSRPSQAFPRCLRDHTSFRTYKQQRFGRGPQYKRFGSASGGIAGLFFRWAARPTFYRDVGIITAGTGGVYVYNLEQVPVSGRRRFNIISPGLEETLGKSTVDQVKEQYQGQFLSDSDPRVRKVKQVLERLLPYAEGEGLQSLEWEVHVIDSPEQNAFVAPGGKVFVFTGILPLCKDEDGIAAVLGHEIAHVVAHHTAERMSQAPLILLGIIALSMFDVSLYSGKMLIDLFLSMPASRKHEAEADYIGLMMMAQGCYNPEAAMKFWNRMEKLGQGGPPQILSTHPSNHNREEKIREWMPKALEKAQASECHMTSQYASQFSSAFSGFDRW</sequence>
<dbReference type="AlphaFoldDB" id="A0A7U2FJ38"/>
<dbReference type="GO" id="GO:0006508">
    <property type="term" value="P:proteolysis"/>
    <property type="evidence" value="ECO:0007669"/>
    <property type="project" value="UniProtKB-KW"/>
</dbReference>
<evidence type="ECO:0000256" key="6">
    <source>
        <dbReference type="RuleBase" id="RU003983"/>
    </source>
</evidence>
<name>A0A7U2FJ38_PHANO</name>
<evidence type="ECO:0000256" key="1">
    <source>
        <dbReference type="ARBA" id="ARBA00022670"/>
    </source>
</evidence>
<evidence type="ECO:0000256" key="3">
    <source>
        <dbReference type="ARBA" id="ARBA00022801"/>
    </source>
</evidence>
<keyword evidence="5 6" id="KW-0482">Metalloprotease</keyword>
<reference evidence="9" key="1">
    <citation type="journal article" date="2021" name="BMC Genomics">
        <title>Chromosome-level genome assembly and manually-curated proteome of model necrotroph Parastagonospora nodorum Sn15 reveals a genome-wide trove of candidate effector homologs, and redundancy of virulence-related functions within an accessory chromosome.</title>
        <authorList>
            <person name="Bertazzoni S."/>
            <person name="Jones D.A.B."/>
            <person name="Phan H.T."/>
            <person name="Tan K.-C."/>
            <person name="Hane J.K."/>
        </authorList>
    </citation>
    <scope>NUCLEOTIDE SEQUENCE [LARGE SCALE GENOMIC DNA]</scope>
    <source>
        <strain evidence="9">SN15 / ATCC MYA-4574 / FGSC 10173)</strain>
    </source>
</reference>
<accession>A0A7U2FJ38</accession>
<keyword evidence="3 6" id="KW-0378">Hydrolase</keyword>
<dbReference type="PANTHER" id="PTHR22726:SF1">
    <property type="entry name" value="METALLOENDOPEPTIDASE OMA1, MITOCHONDRIAL"/>
    <property type="match status" value="1"/>
</dbReference>
<keyword evidence="1 6" id="KW-0645">Protease</keyword>
<protein>
    <recommendedName>
        <fullName evidence="7">Peptidase M48 domain-containing protein</fullName>
    </recommendedName>
</protein>
<comment type="cofactor">
    <cofactor evidence="6">
        <name>Zn(2+)</name>
        <dbReference type="ChEBI" id="CHEBI:29105"/>
    </cofactor>
    <text evidence="6">Binds 1 zinc ion per subunit.</text>
</comment>
<evidence type="ECO:0000256" key="5">
    <source>
        <dbReference type="ARBA" id="ARBA00023049"/>
    </source>
</evidence>
<dbReference type="InterPro" id="IPR051156">
    <property type="entry name" value="Mito/Outer_Membr_Metalloprot"/>
</dbReference>
<dbReference type="GO" id="GO:0004222">
    <property type="term" value="F:metalloendopeptidase activity"/>
    <property type="evidence" value="ECO:0007669"/>
    <property type="project" value="InterPro"/>
</dbReference>
<organism evidence="8 9">
    <name type="scientific">Phaeosphaeria nodorum (strain SN15 / ATCC MYA-4574 / FGSC 10173)</name>
    <name type="common">Glume blotch fungus</name>
    <name type="synonym">Parastagonospora nodorum</name>
    <dbReference type="NCBI Taxonomy" id="321614"/>
    <lineage>
        <taxon>Eukaryota</taxon>
        <taxon>Fungi</taxon>
        <taxon>Dikarya</taxon>
        <taxon>Ascomycota</taxon>
        <taxon>Pezizomycotina</taxon>
        <taxon>Dothideomycetes</taxon>
        <taxon>Pleosporomycetidae</taxon>
        <taxon>Pleosporales</taxon>
        <taxon>Pleosporineae</taxon>
        <taxon>Phaeosphaeriaceae</taxon>
        <taxon>Parastagonospora</taxon>
    </lineage>
</organism>
<dbReference type="Proteomes" id="UP000663193">
    <property type="component" value="Chromosome 16"/>
</dbReference>
<dbReference type="CDD" id="cd07331">
    <property type="entry name" value="M48C_Oma1_like"/>
    <property type="match status" value="1"/>
</dbReference>
<feature type="domain" description="Peptidase M48" evidence="7">
    <location>
        <begin position="140"/>
        <end position="315"/>
    </location>
</feature>
<dbReference type="PANTHER" id="PTHR22726">
    <property type="entry name" value="METALLOENDOPEPTIDASE OMA1"/>
    <property type="match status" value="1"/>
</dbReference>
<comment type="similarity">
    <text evidence="6">Belongs to the peptidase M48 family.</text>
</comment>
<evidence type="ECO:0000313" key="9">
    <source>
        <dbReference type="Proteomes" id="UP000663193"/>
    </source>
</evidence>
<dbReference type="OrthoDB" id="7464992at2759"/>
<evidence type="ECO:0000259" key="7">
    <source>
        <dbReference type="Pfam" id="PF01435"/>
    </source>
</evidence>
<keyword evidence="9" id="KW-1185">Reference proteome</keyword>
<evidence type="ECO:0000313" key="8">
    <source>
        <dbReference type="EMBL" id="QRD03896.1"/>
    </source>
</evidence>
<gene>
    <name evidence="8" type="ORF">JI435_137580</name>
</gene>
<dbReference type="Gene3D" id="3.30.2010.10">
    <property type="entry name" value="Metalloproteases ('zincins'), catalytic domain"/>
    <property type="match status" value="1"/>
</dbReference>
<feature type="non-terminal residue" evidence="8">
    <location>
        <position position="1"/>
    </location>
</feature>
<dbReference type="InterPro" id="IPR001915">
    <property type="entry name" value="Peptidase_M48"/>
</dbReference>
<proteinExistence type="inferred from homology"/>
<dbReference type="EMBL" id="CP069038">
    <property type="protein sequence ID" value="QRD03896.1"/>
    <property type="molecule type" value="Genomic_DNA"/>
</dbReference>
<keyword evidence="4 6" id="KW-0862">Zinc</keyword>
<evidence type="ECO:0000256" key="4">
    <source>
        <dbReference type="ARBA" id="ARBA00022833"/>
    </source>
</evidence>
<keyword evidence="2" id="KW-0479">Metal-binding</keyword>